<evidence type="ECO:0000256" key="3">
    <source>
        <dbReference type="ARBA" id="ARBA00022679"/>
    </source>
</evidence>
<dbReference type="Pfam" id="PF06925">
    <property type="entry name" value="MGDG_synth"/>
    <property type="match status" value="1"/>
</dbReference>
<evidence type="ECO:0000256" key="2">
    <source>
        <dbReference type="ARBA" id="ARBA00022676"/>
    </source>
</evidence>
<organism evidence="5 6">
    <name type="scientific">Peptostreptococcus porci</name>
    <dbReference type="NCBI Taxonomy" id="2652282"/>
    <lineage>
        <taxon>Bacteria</taxon>
        <taxon>Bacillati</taxon>
        <taxon>Bacillota</taxon>
        <taxon>Clostridia</taxon>
        <taxon>Peptostreptococcales</taxon>
        <taxon>Peptostreptococcaceae</taxon>
        <taxon>Peptostreptococcus</taxon>
    </lineage>
</organism>
<evidence type="ECO:0000313" key="5">
    <source>
        <dbReference type="EMBL" id="MST62237.1"/>
    </source>
</evidence>
<dbReference type="InterPro" id="IPR050519">
    <property type="entry name" value="Glycosyltransf_28_UgtP"/>
</dbReference>
<dbReference type="RefSeq" id="WP_154537636.1">
    <property type="nucleotide sequence ID" value="NZ_JAXDWS010000002.1"/>
</dbReference>
<feature type="domain" description="Diacylglycerol glucosyltransferase N-terminal" evidence="4">
    <location>
        <begin position="14"/>
        <end position="176"/>
    </location>
</feature>
<keyword evidence="3" id="KW-0808">Transferase</keyword>
<dbReference type="GO" id="GO:0016758">
    <property type="term" value="F:hexosyltransferase activity"/>
    <property type="evidence" value="ECO:0007669"/>
    <property type="project" value="InterPro"/>
</dbReference>
<dbReference type="GO" id="GO:0009247">
    <property type="term" value="P:glycolipid biosynthetic process"/>
    <property type="evidence" value="ECO:0007669"/>
    <property type="project" value="InterPro"/>
</dbReference>
<protein>
    <submittedName>
        <fullName evidence="5">Galactosyldiacylglycerol synthase</fullName>
    </submittedName>
</protein>
<reference evidence="5 6" key="1">
    <citation type="submission" date="2019-08" db="EMBL/GenBank/DDBJ databases">
        <title>In-depth cultivation of the pig gut microbiome towards novel bacterial diversity and tailored functional studies.</title>
        <authorList>
            <person name="Wylensek D."/>
            <person name="Hitch T.C.A."/>
            <person name="Clavel T."/>
        </authorList>
    </citation>
    <scope>NUCLEOTIDE SEQUENCE [LARGE SCALE GENOMIC DNA]</scope>
    <source>
        <strain evidence="5 6">WCA-SAB-591-4A-A</strain>
    </source>
</reference>
<keyword evidence="2" id="KW-0328">Glycosyltransferase</keyword>
<accession>A0A6N7XFV1</accession>
<dbReference type="EMBL" id="VUNE01000002">
    <property type="protein sequence ID" value="MST62237.1"/>
    <property type="molecule type" value="Genomic_DNA"/>
</dbReference>
<dbReference type="Proteomes" id="UP000440713">
    <property type="component" value="Unassembled WGS sequence"/>
</dbReference>
<dbReference type="SUPFAM" id="SSF53756">
    <property type="entry name" value="UDP-Glycosyltransferase/glycogen phosphorylase"/>
    <property type="match status" value="1"/>
</dbReference>
<proteinExistence type="inferred from homology"/>
<sequence>MKVLILTAKYGMGHMSASKSISDDILKYNSAAEISVVDLYQYSMPVLSDYLYSFFGAMLKYSSKTYIKYYNSSDKSTENIDLITRKLSYSVERLVMEENPDVLISTFPIISKAVSLYKERMSVDIPLVTCITDVSSHYEWISKNTDKYIVPCIDVKYDLIKKGVNPDRIVVYGIPISKKFRESFTQQAFSELHSNLVNISKYNRKKELLIMGGGLGILPKTQDFYRKLNSTEGLHVTIVTGNNRKMYDSLKDRYENITVLGYSENVSELMYKADCVVTKPGGITLFESIYSLTPIISFMTELPNELRNIDFIEDNNFGISLHSKAEENVDRIIKFINDSSKIEGMKMSMKKFVNSLESDYFDNYLQDINELNEIYGNEKYAYKIGKIAQK</sequence>
<evidence type="ECO:0000256" key="1">
    <source>
        <dbReference type="ARBA" id="ARBA00006962"/>
    </source>
</evidence>
<evidence type="ECO:0000259" key="4">
    <source>
        <dbReference type="Pfam" id="PF06925"/>
    </source>
</evidence>
<comment type="caution">
    <text evidence="5">The sequence shown here is derived from an EMBL/GenBank/DDBJ whole genome shotgun (WGS) entry which is preliminary data.</text>
</comment>
<comment type="similarity">
    <text evidence="1">Belongs to the glycosyltransferase 28 family.</text>
</comment>
<keyword evidence="6" id="KW-1185">Reference proteome</keyword>
<gene>
    <name evidence="5" type="ORF">FYJ71_04515</name>
</gene>
<dbReference type="InterPro" id="IPR009695">
    <property type="entry name" value="Diacylglyc_glucosyltr_N"/>
</dbReference>
<dbReference type="AlphaFoldDB" id="A0A6N7XFV1"/>
<dbReference type="GO" id="GO:0016020">
    <property type="term" value="C:membrane"/>
    <property type="evidence" value="ECO:0007669"/>
    <property type="project" value="GOC"/>
</dbReference>
<name>A0A6N7XFV1_9FIRM</name>
<dbReference type="Gene3D" id="3.40.50.2000">
    <property type="entry name" value="Glycogen Phosphorylase B"/>
    <property type="match status" value="2"/>
</dbReference>
<evidence type="ECO:0000313" key="6">
    <source>
        <dbReference type="Proteomes" id="UP000440713"/>
    </source>
</evidence>
<dbReference type="PANTHER" id="PTHR43025">
    <property type="entry name" value="MONOGALACTOSYLDIACYLGLYCEROL SYNTHASE"/>
    <property type="match status" value="1"/>
</dbReference>
<dbReference type="PANTHER" id="PTHR43025:SF3">
    <property type="entry name" value="MONOGALACTOSYLDIACYLGLYCEROL SYNTHASE 1, CHLOROPLASTIC"/>
    <property type="match status" value="1"/>
</dbReference>